<keyword evidence="4" id="KW-0732">Signal</keyword>
<dbReference type="PANTHER" id="PTHR45648">
    <property type="entry name" value="GDSL LIPASE/ACYLHYDROLASE FAMILY PROTEIN (AFU_ORTHOLOGUE AFUA_4G14700)"/>
    <property type="match status" value="1"/>
</dbReference>
<dbReference type="InterPro" id="IPR001087">
    <property type="entry name" value="GDSL"/>
</dbReference>
<keyword evidence="3" id="KW-0442">Lipid degradation</keyword>
<accession>A0AAV0I3U3</accession>
<feature type="chain" id="PRO_5043874696" evidence="4">
    <location>
        <begin position="31"/>
        <end position="388"/>
    </location>
</feature>
<evidence type="ECO:0000256" key="3">
    <source>
        <dbReference type="ARBA" id="ARBA00022963"/>
    </source>
</evidence>
<evidence type="ECO:0000313" key="5">
    <source>
        <dbReference type="EMBL" id="CAI0390890.1"/>
    </source>
</evidence>
<gene>
    <name evidence="5" type="ORF">LITE_LOCUS6905</name>
</gene>
<dbReference type="InterPro" id="IPR036514">
    <property type="entry name" value="SGNH_hydro_sf"/>
</dbReference>
<keyword evidence="3" id="KW-0443">Lipid metabolism</keyword>
<comment type="caution">
    <text evidence="5">The sequence shown here is derived from an EMBL/GenBank/DDBJ whole genome shotgun (WGS) entry which is preliminary data.</text>
</comment>
<keyword evidence="6" id="KW-1185">Reference proteome</keyword>
<evidence type="ECO:0000256" key="4">
    <source>
        <dbReference type="SAM" id="SignalP"/>
    </source>
</evidence>
<dbReference type="PANTHER" id="PTHR45648:SF180">
    <property type="entry name" value="OS04G0561800 PROTEIN"/>
    <property type="match status" value="1"/>
</dbReference>
<dbReference type="CDD" id="cd01837">
    <property type="entry name" value="SGNH_plant_lipase_like"/>
    <property type="match status" value="1"/>
</dbReference>
<dbReference type="InterPro" id="IPR035669">
    <property type="entry name" value="SGNH_plant_lipase-like"/>
</dbReference>
<evidence type="ECO:0000313" key="6">
    <source>
        <dbReference type="Proteomes" id="UP001154282"/>
    </source>
</evidence>
<reference evidence="5" key="1">
    <citation type="submission" date="2022-08" db="EMBL/GenBank/DDBJ databases">
        <authorList>
            <person name="Gutierrez-Valencia J."/>
        </authorList>
    </citation>
    <scope>NUCLEOTIDE SEQUENCE</scope>
</reference>
<feature type="signal peptide" evidence="4">
    <location>
        <begin position="1"/>
        <end position="30"/>
    </location>
</feature>
<dbReference type="Gene3D" id="3.40.50.1110">
    <property type="entry name" value="SGNH hydrolase"/>
    <property type="match status" value="1"/>
</dbReference>
<dbReference type="InterPro" id="IPR051058">
    <property type="entry name" value="GDSL_Est/Lipase"/>
</dbReference>
<name>A0AAV0I3U3_9ROSI</name>
<dbReference type="Proteomes" id="UP001154282">
    <property type="component" value="Unassembled WGS sequence"/>
</dbReference>
<evidence type="ECO:0000256" key="1">
    <source>
        <dbReference type="ARBA" id="ARBA00008668"/>
    </source>
</evidence>
<dbReference type="InterPro" id="IPR008265">
    <property type="entry name" value="Lipase_GDSL_AS"/>
</dbReference>
<evidence type="ECO:0000256" key="2">
    <source>
        <dbReference type="ARBA" id="ARBA00022801"/>
    </source>
</evidence>
<sequence>MATKCGLSLPFLFVFFCMVVLQVLLKCCSSAAVMSDNSVPPPPPPPAVYVFGDSLFDAGTNNYLENADVRVKADFLFYGIDFPRSLPTGRFSNGFNLADQIVKKMGLRRSPPPFLSLVAGGMFSPNFNRTIIKGVNFASAGSGIFDSTGSKFIVVPLNTQIQQFSTVVENLTCLLGQMPAAAHLAESVFLISAGSNDIFDYMKNASTGGISFINVSAKALVASMISQYGLQLQGLYRRGARKFGIVGVPTVGCCPFLRSFNVTGSCNDGANLLAQAFMEGLKTVAQQIRTVAPDVQFSLANAFNLSFDFIQNPNALKLQGFKDVAGSCCGNATVPCSPNATVCENRDESLFWDGFHPTQFAAKLSAKAFFGDNSRYVSPVSFSQLFWN</sequence>
<protein>
    <submittedName>
        <fullName evidence="5">Uncharacterized protein</fullName>
    </submittedName>
</protein>
<dbReference type="SUPFAM" id="SSF52266">
    <property type="entry name" value="SGNH hydrolase"/>
    <property type="match status" value="1"/>
</dbReference>
<dbReference type="PROSITE" id="PS01098">
    <property type="entry name" value="LIPASE_GDSL_SER"/>
    <property type="match status" value="1"/>
</dbReference>
<dbReference type="GO" id="GO:0016298">
    <property type="term" value="F:lipase activity"/>
    <property type="evidence" value="ECO:0007669"/>
    <property type="project" value="InterPro"/>
</dbReference>
<dbReference type="EMBL" id="CAMGYJ010000003">
    <property type="protein sequence ID" value="CAI0390890.1"/>
    <property type="molecule type" value="Genomic_DNA"/>
</dbReference>
<dbReference type="AlphaFoldDB" id="A0AAV0I3U3"/>
<comment type="similarity">
    <text evidence="1">Belongs to the 'GDSL' lipolytic enzyme family.</text>
</comment>
<keyword evidence="2" id="KW-0378">Hydrolase</keyword>
<proteinExistence type="inferred from homology"/>
<dbReference type="GO" id="GO:0016042">
    <property type="term" value="P:lipid catabolic process"/>
    <property type="evidence" value="ECO:0007669"/>
    <property type="project" value="UniProtKB-KW"/>
</dbReference>
<dbReference type="Pfam" id="PF00657">
    <property type="entry name" value="Lipase_GDSL"/>
    <property type="match status" value="1"/>
</dbReference>
<organism evidence="5 6">
    <name type="scientific">Linum tenue</name>
    <dbReference type="NCBI Taxonomy" id="586396"/>
    <lineage>
        <taxon>Eukaryota</taxon>
        <taxon>Viridiplantae</taxon>
        <taxon>Streptophyta</taxon>
        <taxon>Embryophyta</taxon>
        <taxon>Tracheophyta</taxon>
        <taxon>Spermatophyta</taxon>
        <taxon>Magnoliopsida</taxon>
        <taxon>eudicotyledons</taxon>
        <taxon>Gunneridae</taxon>
        <taxon>Pentapetalae</taxon>
        <taxon>rosids</taxon>
        <taxon>fabids</taxon>
        <taxon>Malpighiales</taxon>
        <taxon>Linaceae</taxon>
        <taxon>Linum</taxon>
    </lineage>
</organism>